<sequence precursor="true">MKMAASGFVCLLLCMVVPVRAADADKQAAASKKGFDKVVKPFLNDYCESCHGENEPEGDVNLSRLSSGFTDSRDAEKWPRVLAQLELGTMPPEEEPQPSDKVNQEVVGWIKSEISRSGRGAAYQQKIQMPHYGNYVDHEKLFSGEIQEDAGSPERLWRRSPEHFDIAKRTYFGVHKNPAQTIGEVDKLKQPFNKGSAEGVSDYASLFYADSATFDTLYRNAAFVVVRTLLMAFIEYDYKSRGKTLGDWKADRAKVLQSQQEEIERYKKEGKTTRYISAAHRALNAKYNLQTPEVYRDIILGEGNPRRLKLFLDCFQISIQETVSHTVIDMHRL</sequence>
<dbReference type="AlphaFoldDB" id="A0A5C5XDP2"/>
<evidence type="ECO:0000256" key="1">
    <source>
        <dbReference type="SAM" id="SignalP"/>
    </source>
</evidence>
<name>A0A5C5XDP2_9PLAN</name>
<dbReference type="Pfam" id="PF07635">
    <property type="entry name" value="PSCyt1"/>
    <property type="match status" value="1"/>
</dbReference>
<gene>
    <name evidence="3" type="ORF">Pan54_16600</name>
</gene>
<evidence type="ECO:0000313" key="3">
    <source>
        <dbReference type="EMBL" id="TWT60928.1"/>
    </source>
</evidence>
<reference evidence="3 4" key="1">
    <citation type="submission" date="2019-02" db="EMBL/GenBank/DDBJ databases">
        <title>Deep-cultivation of Planctomycetes and their phenomic and genomic characterization uncovers novel biology.</title>
        <authorList>
            <person name="Wiegand S."/>
            <person name="Jogler M."/>
            <person name="Boedeker C."/>
            <person name="Pinto D."/>
            <person name="Vollmers J."/>
            <person name="Rivas-Marin E."/>
            <person name="Kohn T."/>
            <person name="Peeters S.H."/>
            <person name="Heuer A."/>
            <person name="Rast P."/>
            <person name="Oberbeckmann S."/>
            <person name="Bunk B."/>
            <person name="Jeske O."/>
            <person name="Meyerdierks A."/>
            <person name="Storesund J.E."/>
            <person name="Kallscheuer N."/>
            <person name="Luecker S."/>
            <person name="Lage O.M."/>
            <person name="Pohl T."/>
            <person name="Merkel B.J."/>
            <person name="Hornburger P."/>
            <person name="Mueller R.-W."/>
            <person name="Bruemmer F."/>
            <person name="Labrenz M."/>
            <person name="Spormann A.M."/>
            <person name="Op Den Camp H."/>
            <person name="Overmann J."/>
            <person name="Amann R."/>
            <person name="Jetten M.S.M."/>
            <person name="Mascher T."/>
            <person name="Medema M.H."/>
            <person name="Devos D.P."/>
            <person name="Kaster A.-K."/>
            <person name="Ovreas L."/>
            <person name="Rohde M."/>
            <person name="Galperin M.Y."/>
            <person name="Jogler C."/>
        </authorList>
    </citation>
    <scope>NUCLEOTIDE SEQUENCE [LARGE SCALE GENOMIC DNA]</scope>
    <source>
        <strain evidence="3 4">Pan54</strain>
    </source>
</reference>
<dbReference type="Proteomes" id="UP000316095">
    <property type="component" value="Unassembled WGS sequence"/>
</dbReference>
<protein>
    <recommendedName>
        <fullName evidence="2">Cytochrome C Planctomycete-type domain-containing protein</fullName>
    </recommendedName>
</protein>
<evidence type="ECO:0000259" key="2">
    <source>
        <dbReference type="Pfam" id="PF07635"/>
    </source>
</evidence>
<dbReference type="EMBL" id="SJPG01000001">
    <property type="protein sequence ID" value="TWT60928.1"/>
    <property type="molecule type" value="Genomic_DNA"/>
</dbReference>
<dbReference type="InterPro" id="IPR011429">
    <property type="entry name" value="Cyt_c_Planctomycete-type"/>
</dbReference>
<accession>A0A5C5XDP2</accession>
<proteinExistence type="predicted"/>
<feature type="chain" id="PRO_5022967410" description="Cytochrome C Planctomycete-type domain-containing protein" evidence="1">
    <location>
        <begin position="22"/>
        <end position="333"/>
    </location>
</feature>
<dbReference type="OrthoDB" id="229325at2"/>
<evidence type="ECO:0000313" key="4">
    <source>
        <dbReference type="Proteomes" id="UP000316095"/>
    </source>
</evidence>
<dbReference type="RefSeq" id="WP_146502974.1">
    <property type="nucleotide sequence ID" value="NZ_SJPG01000001.1"/>
</dbReference>
<comment type="caution">
    <text evidence="3">The sequence shown here is derived from an EMBL/GenBank/DDBJ whole genome shotgun (WGS) entry which is preliminary data.</text>
</comment>
<feature type="signal peptide" evidence="1">
    <location>
        <begin position="1"/>
        <end position="21"/>
    </location>
</feature>
<keyword evidence="1" id="KW-0732">Signal</keyword>
<organism evidence="3 4">
    <name type="scientific">Rubinisphaera italica</name>
    <dbReference type="NCBI Taxonomy" id="2527969"/>
    <lineage>
        <taxon>Bacteria</taxon>
        <taxon>Pseudomonadati</taxon>
        <taxon>Planctomycetota</taxon>
        <taxon>Planctomycetia</taxon>
        <taxon>Planctomycetales</taxon>
        <taxon>Planctomycetaceae</taxon>
        <taxon>Rubinisphaera</taxon>
    </lineage>
</organism>
<feature type="domain" description="Cytochrome C Planctomycete-type" evidence="2">
    <location>
        <begin position="47"/>
        <end position="94"/>
    </location>
</feature>
<keyword evidence="4" id="KW-1185">Reference proteome</keyword>